<accession>A0ABM0TYX0</accession>
<gene>
    <name evidence="3" type="primary">LOC104717534</name>
</gene>
<reference evidence="3" key="2">
    <citation type="submission" date="2025-08" db="UniProtKB">
        <authorList>
            <consortium name="RefSeq"/>
        </authorList>
    </citation>
    <scope>IDENTIFICATION</scope>
    <source>
        <tissue evidence="3">Leaf</tissue>
    </source>
</reference>
<keyword evidence="2" id="KW-1185">Reference proteome</keyword>
<dbReference type="InterPro" id="IPR025852">
    <property type="entry name" value="SM_dom_ATX"/>
</dbReference>
<evidence type="ECO:0000259" key="1">
    <source>
        <dbReference type="Pfam" id="PF14438"/>
    </source>
</evidence>
<dbReference type="Proteomes" id="UP000694864">
    <property type="component" value="Chromosome 10"/>
</dbReference>
<name>A0ABM0TYX0_CAMSA</name>
<dbReference type="RefSeq" id="XP_010433419.1">
    <property type="nucleotide sequence ID" value="XM_010435117.1"/>
</dbReference>
<protein>
    <submittedName>
        <fullName evidence="3">Uncharacterized protein LOC104717534</fullName>
    </submittedName>
</protein>
<dbReference type="PANTHER" id="PTHR12854:SF12">
    <property type="entry name" value="POLYADENYLATE-BINDING PROTEIN INTERACTING PROTEIN"/>
    <property type="match status" value="1"/>
</dbReference>
<sequence length="471" mass="51032">MGYARKVEDDDDNNKSLSSSLKESVLIEATMTIIGLQVHVHVKDGSVFSGIFYTASLDNGFGVVLKNARIIKKGTSKANVASGSVVETLVILSSNIVQIIAQGVSLPSNVTTGNNETVNVRSATETLPSQSCAINNSTEFWNEGNDYDRLRQAVDLVTRIYVHQEDTMDMQSLSSSLDSMCERVKPVEEHKLMPEPFSNGFHDAAERPSSSDNSSFTTVDDTSELCQGLVAYSTASVPIQPVKNAKEFKLNPDAKIFSPSYTKRLPPSPVGMPDVGNITYIPNNSQLLPVPEAIYPEIGNNPYMPQASPPSKFVPYGNSTAGHAVGGIQFPQHMIGPAVNRAQPQRLNSQYQSVQAAPMLVNLNPQVMVARSGQGQLVYIQPVSQDLLQGTLPLSPMLPRPLPTTQHVQYLNHQGVFAAGQPQQLCVSQPFTAGGLQTYGVPAQFPVMQPPFPTNQPMTVAIPNGFYTKFP</sequence>
<feature type="domain" description="Ataxin 2 SM" evidence="1">
    <location>
        <begin position="26"/>
        <end position="102"/>
    </location>
</feature>
<evidence type="ECO:0000313" key="2">
    <source>
        <dbReference type="Proteomes" id="UP000694864"/>
    </source>
</evidence>
<organism evidence="2 3">
    <name type="scientific">Camelina sativa</name>
    <name type="common">False flax</name>
    <name type="synonym">Myagrum sativum</name>
    <dbReference type="NCBI Taxonomy" id="90675"/>
    <lineage>
        <taxon>Eukaryota</taxon>
        <taxon>Viridiplantae</taxon>
        <taxon>Streptophyta</taxon>
        <taxon>Embryophyta</taxon>
        <taxon>Tracheophyta</taxon>
        <taxon>Spermatophyta</taxon>
        <taxon>Magnoliopsida</taxon>
        <taxon>eudicotyledons</taxon>
        <taxon>Gunneridae</taxon>
        <taxon>Pentapetalae</taxon>
        <taxon>rosids</taxon>
        <taxon>malvids</taxon>
        <taxon>Brassicales</taxon>
        <taxon>Brassicaceae</taxon>
        <taxon>Camelineae</taxon>
        <taxon>Camelina</taxon>
    </lineage>
</organism>
<dbReference type="GeneID" id="104717534"/>
<dbReference type="Pfam" id="PF14438">
    <property type="entry name" value="SM-ATX"/>
    <property type="match status" value="1"/>
</dbReference>
<evidence type="ECO:0000313" key="3">
    <source>
        <dbReference type="RefSeq" id="XP_010433419.1"/>
    </source>
</evidence>
<dbReference type="InterPro" id="IPR045117">
    <property type="entry name" value="ATXN2-like"/>
</dbReference>
<reference evidence="2" key="1">
    <citation type="journal article" date="2014" name="Nat. Commun.">
        <title>The emerging biofuel crop Camelina sativa retains a highly undifferentiated hexaploid genome structure.</title>
        <authorList>
            <person name="Kagale S."/>
            <person name="Koh C."/>
            <person name="Nixon J."/>
            <person name="Bollina V."/>
            <person name="Clarke W.E."/>
            <person name="Tuteja R."/>
            <person name="Spillane C."/>
            <person name="Robinson S.J."/>
            <person name="Links M.G."/>
            <person name="Clarke C."/>
            <person name="Higgins E.E."/>
            <person name="Huebert T."/>
            <person name="Sharpe A.G."/>
            <person name="Parkin I.A."/>
        </authorList>
    </citation>
    <scope>NUCLEOTIDE SEQUENCE [LARGE SCALE GENOMIC DNA]</scope>
    <source>
        <strain evidence="2">cv. DH55</strain>
    </source>
</reference>
<dbReference type="PANTHER" id="PTHR12854">
    <property type="entry name" value="ATAXIN 2-RELATED"/>
    <property type="match status" value="1"/>
</dbReference>
<proteinExistence type="predicted"/>